<reference evidence="2 3" key="1">
    <citation type="journal article" date="2024" name="G3 (Bethesda)">
        <title>Genome assembly of Hibiscus sabdariffa L. provides insights into metabolisms of medicinal natural products.</title>
        <authorList>
            <person name="Kim T."/>
        </authorList>
    </citation>
    <scope>NUCLEOTIDE SEQUENCE [LARGE SCALE GENOMIC DNA]</scope>
    <source>
        <strain evidence="2">TK-2024</strain>
        <tissue evidence="2">Old leaves</tissue>
    </source>
</reference>
<feature type="region of interest" description="Disordered" evidence="1">
    <location>
        <begin position="1"/>
        <end position="27"/>
    </location>
</feature>
<accession>A0ABR2PQH7</accession>
<evidence type="ECO:0000313" key="3">
    <source>
        <dbReference type="Proteomes" id="UP001396334"/>
    </source>
</evidence>
<sequence>MARGIPAPDGSIDATVTGDGGGGGGGGSQYVTRSYSYYSSPASASASFYHSPSNRGAIGDVFFGSDDIKETRDLGFKEDVLESYRRETVMKSLRRRSKKESSISNAGCVESLKLLLRYFSRCIV</sequence>
<keyword evidence="3" id="KW-1185">Reference proteome</keyword>
<evidence type="ECO:0000256" key="1">
    <source>
        <dbReference type="SAM" id="MobiDB-lite"/>
    </source>
</evidence>
<comment type="caution">
    <text evidence="2">The sequence shown here is derived from an EMBL/GenBank/DDBJ whole genome shotgun (WGS) entry which is preliminary data.</text>
</comment>
<proteinExistence type="predicted"/>
<evidence type="ECO:0000313" key="2">
    <source>
        <dbReference type="EMBL" id="KAK8990703.1"/>
    </source>
</evidence>
<name>A0ABR2PQH7_9ROSI</name>
<dbReference type="EMBL" id="JBBPBN010000053">
    <property type="protein sequence ID" value="KAK8990703.1"/>
    <property type="molecule type" value="Genomic_DNA"/>
</dbReference>
<dbReference type="Proteomes" id="UP001396334">
    <property type="component" value="Unassembled WGS sequence"/>
</dbReference>
<feature type="compositionally biased region" description="Gly residues" evidence="1">
    <location>
        <begin position="18"/>
        <end position="27"/>
    </location>
</feature>
<protein>
    <submittedName>
        <fullName evidence="2">Uncharacterized protein</fullName>
    </submittedName>
</protein>
<organism evidence="2 3">
    <name type="scientific">Hibiscus sabdariffa</name>
    <name type="common">roselle</name>
    <dbReference type="NCBI Taxonomy" id="183260"/>
    <lineage>
        <taxon>Eukaryota</taxon>
        <taxon>Viridiplantae</taxon>
        <taxon>Streptophyta</taxon>
        <taxon>Embryophyta</taxon>
        <taxon>Tracheophyta</taxon>
        <taxon>Spermatophyta</taxon>
        <taxon>Magnoliopsida</taxon>
        <taxon>eudicotyledons</taxon>
        <taxon>Gunneridae</taxon>
        <taxon>Pentapetalae</taxon>
        <taxon>rosids</taxon>
        <taxon>malvids</taxon>
        <taxon>Malvales</taxon>
        <taxon>Malvaceae</taxon>
        <taxon>Malvoideae</taxon>
        <taxon>Hibiscus</taxon>
    </lineage>
</organism>
<gene>
    <name evidence="2" type="ORF">V6N11_028668</name>
</gene>